<comment type="caution">
    <text evidence="1">The sequence shown here is derived from an EMBL/GenBank/DDBJ whole genome shotgun (WGS) entry which is preliminary data.</text>
</comment>
<proteinExistence type="predicted"/>
<gene>
    <name evidence="1" type="ORF">HGRIS_010788</name>
</gene>
<dbReference type="EMBL" id="JASNQZ010000014">
    <property type="protein sequence ID" value="KAL0948177.1"/>
    <property type="molecule type" value="Genomic_DNA"/>
</dbReference>
<reference evidence="2" key="1">
    <citation type="submission" date="2024-06" db="EMBL/GenBank/DDBJ databases">
        <title>Multi-omics analyses provide insights into the biosynthesis of the anticancer antibiotic pleurotin in Hohenbuehelia grisea.</title>
        <authorList>
            <person name="Weaver J.A."/>
            <person name="Alberti F."/>
        </authorList>
    </citation>
    <scope>NUCLEOTIDE SEQUENCE [LARGE SCALE GENOMIC DNA]</scope>
    <source>
        <strain evidence="2">T-177</strain>
    </source>
</reference>
<evidence type="ECO:0000313" key="1">
    <source>
        <dbReference type="EMBL" id="KAL0948177.1"/>
    </source>
</evidence>
<sequence length="175" mass="19441">MPSQVCLLCSQMQLRQGDNRPHKFYCNPLNHIQFPKHFQTPGASQHVEQTMVTGLYLQAGSDVPQFVEVTITTCPGSTAAAKPFVEEFLGGLNVTVHVISTHGSRQLAHPLCVFYKRSRTQRRASGSVSRRNDGTVLPIRGDVLVLRCLNKRFEGYQDASSADLPVLSGLFSERR</sequence>
<name>A0ABR3IXV1_9AGAR</name>
<dbReference type="Proteomes" id="UP001556367">
    <property type="component" value="Unassembled WGS sequence"/>
</dbReference>
<accession>A0ABR3IXV1</accession>
<evidence type="ECO:0000313" key="2">
    <source>
        <dbReference type="Proteomes" id="UP001556367"/>
    </source>
</evidence>
<keyword evidence="2" id="KW-1185">Reference proteome</keyword>
<organism evidence="1 2">
    <name type="scientific">Hohenbuehelia grisea</name>
    <dbReference type="NCBI Taxonomy" id="104357"/>
    <lineage>
        <taxon>Eukaryota</taxon>
        <taxon>Fungi</taxon>
        <taxon>Dikarya</taxon>
        <taxon>Basidiomycota</taxon>
        <taxon>Agaricomycotina</taxon>
        <taxon>Agaricomycetes</taxon>
        <taxon>Agaricomycetidae</taxon>
        <taxon>Agaricales</taxon>
        <taxon>Pleurotineae</taxon>
        <taxon>Pleurotaceae</taxon>
        <taxon>Hohenbuehelia</taxon>
    </lineage>
</organism>
<protein>
    <submittedName>
        <fullName evidence="1">Uncharacterized protein</fullName>
    </submittedName>
</protein>